<dbReference type="EMBL" id="KZ857417">
    <property type="protein sequence ID" value="RDX47621.1"/>
    <property type="molecule type" value="Genomic_DNA"/>
</dbReference>
<dbReference type="AlphaFoldDB" id="A0A371D538"/>
<dbReference type="Proteomes" id="UP000256964">
    <property type="component" value="Unassembled WGS sequence"/>
</dbReference>
<name>A0A371D538_9APHY</name>
<sequence>MMNSALQLKTSVWGPCPRRQTEELEESPRMDGQPWTASRTYRIWMVPCSAAKYSWRLPSRREPRAASLPGIKALPVSLLLSPHHHHVLSPFLSSCVPRAALCSVGCGVPFTGDSGEGDDAVLSAQRRTLSFHGLWRTPEPGSVRHSPRLSELI</sequence>
<organism evidence="1 2">
    <name type="scientific">Lentinus brumalis</name>
    <dbReference type="NCBI Taxonomy" id="2498619"/>
    <lineage>
        <taxon>Eukaryota</taxon>
        <taxon>Fungi</taxon>
        <taxon>Dikarya</taxon>
        <taxon>Basidiomycota</taxon>
        <taxon>Agaricomycotina</taxon>
        <taxon>Agaricomycetes</taxon>
        <taxon>Polyporales</taxon>
        <taxon>Polyporaceae</taxon>
        <taxon>Lentinus</taxon>
    </lineage>
</organism>
<protein>
    <submittedName>
        <fullName evidence="1">Uncharacterized protein</fullName>
    </submittedName>
</protein>
<keyword evidence="2" id="KW-1185">Reference proteome</keyword>
<proteinExistence type="predicted"/>
<gene>
    <name evidence="1" type="ORF">OH76DRAFT_722977</name>
</gene>
<evidence type="ECO:0000313" key="2">
    <source>
        <dbReference type="Proteomes" id="UP000256964"/>
    </source>
</evidence>
<accession>A0A371D538</accession>
<evidence type="ECO:0000313" key="1">
    <source>
        <dbReference type="EMBL" id="RDX47621.1"/>
    </source>
</evidence>
<reference evidence="1 2" key="1">
    <citation type="journal article" date="2018" name="Biotechnol. Biofuels">
        <title>Integrative visual omics of the white-rot fungus Polyporus brumalis exposes the biotechnological potential of its oxidative enzymes for delignifying raw plant biomass.</title>
        <authorList>
            <person name="Miyauchi S."/>
            <person name="Rancon A."/>
            <person name="Drula E."/>
            <person name="Hage H."/>
            <person name="Chaduli D."/>
            <person name="Favel A."/>
            <person name="Grisel S."/>
            <person name="Henrissat B."/>
            <person name="Herpoel-Gimbert I."/>
            <person name="Ruiz-Duenas F.J."/>
            <person name="Chevret D."/>
            <person name="Hainaut M."/>
            <person name="Lin J."/>
            <person name="Wang M."/>
            <person name="Pangilinan J."/>
            <person name="Lipzen A."/>
            <person name="Lesage-Meessen L."/>
            <person name="Navarro D."/>
            <person name="Riley R."/>
            <person name="Grigoriev I.V."/>
            <person name="Zhou S."/>
            <person name="Raouche S."/>
            <person name="Rosso M.N."/>
        </authorList>
    </citation>
    <scope>NUCLEOTIDE SEQUENCE [LARGE SCALE GENOMIC DNA]</scope>
    <source>
        <strain evidence="1 2">BRFM 1820</strain>
    </source>
</reference>